<feature type="compositionally biased region" description="Basic and acidic residues" evidence="1">
    <location>
        <begin position="410"/>
        <end position="421"/>
    </location>
</feature>
<organism evidence="2">
    <name type="scientific">Siphoviridae sp. ct60x17</name>
    <dbReference type="NCBI Taxonomy" id="2823565"/>
    <lineage>
        <taxon>Viruses</taxon>
        <taxon>Duplodnaviria</taxon>
        <taxon>Heunggongvirae</taxon>
        <taxon>Uroviricota</taxon>
        <taxon>Caudoviricetes</taxon>
    </lineage>
</organism>
<reference evidence="2" key="1">
    <citation type="journal article" date="2021" name="Proc. Natl. Acad. Sci. U.S.A.">
        <title>A Catalog of Tens of Thousands of Viruses from Human Metagenomes Reveals Hidden Associations with Chronic Diseases.</title>
        <authorList>
            <person name="Tisza M.J."/>
            <person name="Buck C.B."/>
        </authorList>
    </citation>
    <scope>NUCLEOTIDE SEQUENCE</scope>
    <source>
        <strain evidence="2">Ct60x17</strain>
    </source>
</reference>
<dbReference type="Pfam" id="PF06074">
    <property type="entry name" value="Portal_Mu"/>
    <property type="match status" value="1"/>
</dbReference>
<evidence type="ECO:0000256" key="1">
    <source>
        <dbReference type="SAM" id="MobiDB-lite"/>
    </source>
</evidence>
<sequence>MAKQPHKQRIEKSVTLSGNALNKKVHLGKNTAQNIQQVTNLMVDIIKRQRRLWRTELNHWHSARYARYSVEYPRTYPLEEVYQDVLLDGHLTGITENRTLRTTNKDYIIAIDEIKDDTLTEYIKDKQWFEDVIEFAHQSIYHGHSPIWLKEVTKGEIKAVELIDRGLVIPEKHVLLKDYDATTGIDLRDVQEVVLVAQFYKHSGLLEKATPYAILKRHSWGSWDEFEELFGIPIRIAKIASQSDSVKEEVAHWLEEMGSASYGVFPIGTEVDIKENSKADAFQVFYRKIEALDKELSKLVLHQTMTTENGSSKAQGTVHENTLEEVVYADEKKMLAFLNNQLLPAMRAIGYSIPDNAKIAVEKTTDPNNQISIDGVLLGRGYILTQDYIERTYGVEIESMPTSSLSLGEGRGEEQNESKKA</sequence>
<protein>
    <submittedName>
        <fullName evidence="2">Portal</fullName>
    </submittedName>
</protein>
<accession>A0A8S5LCC6</accession>
<dbReference type="EMBL" id="BK014680">
    <property type="protein sequence ID" value="DAD67523.1"/>
    <property type="molecule type" value="Genomic_DNA"/>
</dbReference>
<evidence type="ECO:0000313" key="2">
    <source>
        <dbReference type="EMBL" id="DAD67523.1"/>
    </source>
</evidence>
<feature type="region of interest" description="Disordered" evidence="1">
    <location>
        <begin position="402"/>
        <end position="421"/>
    </location>
</feature>
<proteinExistence type="predicted"/>
<dbReference type="InterPro" id="IPR009279">
    <property type="entry name" value="Portal_Mu"/>
</dbReference>
<name>A0A8S5LCC6_9CAUD</name>